<keyword evidence="6" id="KW-0336">GPI-anchor</keyword>
<dbReference type="PANTHER" id="PTHR33048">
    <property type="entry name" value="PTH11-LIKE INTEGRAL MEMBRANE PROTEIN (AFU_ORTHOLOGUE AFUA_5G11245)"/>
    <property type="match status" value="1"/>
</dbReference>
<keyword evidence="9 14" id="KW-1133">Transmembrane helix</keyword>
<keyword evidence="10 14" id="KW-0472">Membrane</keyword>
<dbReference type="InterPro" id="IPR008427">
    <property type="entry name" value="Extracellular_membr_CFEM_dom"/>
</dbReference>
<evidence type="ECO:0000256" key="1">
    <source>
        <dbReference type="ARBA" id="ARBA00004141"/>
    </source>
</evidence>
<evidence type="ECO:0000256" key="14">
    <source>
        <dbReference type="SAM" id="Phobius"/>
    </source>
</evidence>
<evidence type="ECO:0008006" key="20">
    <source>
        <dbReference type="Google" id="ProtNLM"/>
    </source>
</evidence>
<name>A0A8H4PSA5_9HYPO</name>
<keyword evidence="12" id="KW-0449">Lipoprotein</keyword>
<comment type="similarity">
    <text evidence="4">Belongs to the RBT5 family.</text>
</comment>
<gene>
    <name evidence="18" type="ORF">G6O67_003617</name>
</gene>
<protein>
    <recommendedName>
        <fullName evidence="20">Extracellular membrane protein CFEM domain-containing protein</fullName>
    </recommendedName>
</protein>
<evidence type="ECO:0000256" key="6">
    <source>
        <dbReference type="ARBA" id="ARBA00022622"/>
    </source>
</evidence>
<dbReference type="GO" id="GO:0005576">
    <property type="term" value="C:extracellular region"/>
    <property type="evidence" value="ECO:0007669"/>
    <property type="project" value="UniProtKB-SubCell"/>
</dbReference>
<evidence type="ECO:0000256" key="3">
    <source>
        <dbReference type="ARBA" id="ARBA00004613"/>
    </source>
</evidence>
<comment type="similarity">
    <text evidence="13">Belongs to the SAT4 family.</text>
</comment>
<feature type="chain" id="PRO_5034899328" description="Extracellular membrane protein CFEM domain-containing protein" evidence="15">
    <location>
        <begin position="17"/>
        <end position="437"/>
    </location>
</feature>
<keyword evidence="11" id="KW-1015">Disulfide bond</keyword>
<dbReference type="GO" id="GO:0098552">
    <property type="term" value="C:side of membrane"/>
    <property type="evidence" value="ECO:0007669"/>
    <property type="project" value="UniProtKB-KW"/>
</dbReference>
<dbReference type="InterPro" id="IPR049326">
    <property type="entry name" value="Rhodopsin_dom_fungi"/>
</dbReference>
<feature type="domain" description="Rhodopsin" evidence="17">
    <location>
        <begin position="109"/>
        <end position="348"/>
    </location>
</feature>
<feature type="domain" description="CFEM" evidence="16">
    <location>
        <begin position="34"/>
        <end position="81"/>
    </location>
</feature>
<keyword evidence="7 14" id="KW-0812">Transmembrane</keyword>
<evidence type="ECO:0000256" key="15">
    <source>
        <dbReference type="SAM" id="SignalP"/>
    </source>
</evidence>
<dbReference type="InterPro" id="IPR052337">
    <property type="entry name" value="SAT4-like"/>
</dbReference>
<evidence type="ECO:0000313" key="18">
    <source>
        <dbReference type="EMBL" id="KAF4509443.1"/>
    </source>
</evidence>
<evidence type="ECO:0000256" key="4">
    <source>
        <dbReference type="ARBA" id="ARBA00010031"/>
    </source>
</evidence>
<reference evidence="18 19" key="1">
    <citation type="journal article" date="2020" name="Genome Biol. Evol.">
        <title>A new high-quality draft genome assembly of the Chinese cordyceps Ophiocordyceps sinensis.</title>
        <authorList>
            <person name="Shu R."/>
            <person name="Zhang J."/>
            <person name="Meng Q."/>
            <person name="Zhang H."/>
            <person name="Zhou G."/>
            <person name="Li M."/>
            <person name="Wu P."/>
            <person name="Zhao Y."/>
            <person name="Chen C."/>
            <person name="Qin Q."/>
        </authorList>
    </citation>
    <scope>NUCLEOTIDE SEQUENCE [LARGE SCALE GENOMIC DNA]</scope>
    <source>
        <strain evidence="18 19">IOZ07</strain>
    </source>
</reference>
<feature type="signal peptide" evidence="15">
    <location>
        <begin position="1"/>
        <end position="16"/>
    </location>
</feature>
<proteinExistence type="inferred from homology"/>
<dbReference type="Pfam" id="PF05730">
    <property type="entry name" value="CFEM"/>
    <property type="match status" value="1"/>
</dbReference>
<evidence type="ECO:0000256" key="7">
    <source>
        <dbReference type="ARBA" id="ARBA00022692"/>
    </source>
</evidence>
<dbReference type="Pfam" id="PF20684">
    <property type="entry name" value="Fung_rhodopsin"/>
    <property type="match status" value="1"/>
</dbReference>
<keyword evidence="6" id="KW-0325">Glycoprotein</keyword>
<dbReference type="Proteomes" id="UP000557566">
    <property type="component" value="Unassembled WGS sequence"/>
</dbReference>
<evidence type="ECO:0000256" key="2">
    <source>
        <dbReference type="ARBA" id="ARBA00004589"/>
    </source>
</evidence>
<accession>A0A8H4PSA5</accession>
<evidence type="ECO:0000256" key="5">
    <source>
        <dbReference type="ARBA" id="ARBA00022525"/>
    </source>
</evidence>
<comment type="subcellular location">
    <subcellularLocation>
        <location evidence="2">Membrane</location>
        <topology evidence="2">Lipid-anchor</topology>
        <topology evidence="2">GPI-anchor</topology>
    </subcellularLocation>
    <subcellularLocation>
        <location evidence="1">Membrane</location>
        <topology evidence="1">Multi-pass membrane protein</topology>
    </subcellularLocation>
    <subcellularLocation>
        <location evidence="3">Secreted</location>
    </subcellularLocation>
</comment>
<organism evidence="18 19">
    <name type="scientific">Ophiocordyceps sinensis</name>
    <dbReference type="NCBI Taxonomy" id="72228"/>
    <lineage>
        <taxon>Eukaryota</taxon>
        <taxon>Fungi</taxon>
        <taxon>Dikarya</taxon>
        <taxon>Ascomycota</taxon>
        <taxon>Pezizomycotina</taxon>
        <taxon>Sordariomycetes</taxon>
        <taxon>Hypocreomycetidae</taxon>
        <taxon>Hypocreales</taxon>
        <taxon>Ophiocordycipitaceae</taxon>
        <taxon>Ophiocordyceps</taxon>
    </lineage>
</organism>
<feature type="transmembrane region" description="Helical" evidence="14">
    <location>
        <begin position="202"/>
        <end position="224"/>
    </location>
</feature>
<feature type="transmembrane region" description="Helical" evidence="14">
    <location>
        <begin position="168"/>
        <end position="190"/>
    </location>
</feature>
<dbReference type="EMBL" id="JAAVMX010000004">
    <property type="protein sequence ID" value="KAF4509443.1"/>
    <property type="molecule type" value="Genomic_DNA"/>
</dbReference>
<feature type="transmembrane region" description="Helical" evidence="14">
    <location>
        <begin position="324"/>
        <end position="347"/>
    </location>
</feature>
<evidence type="ECO:0000256" key="9">
    <source>
        <dbReference type="ARBA" id="ARBA00022989"/>
    </source>
</evidence>
<sequence>MRLYSVLALQTAAVAGQTMAPAPLPLMPECGYASSLSPCGADQTCQCTDPTLTQTMAGCVMAGCSIKEALLTRNITAVACAEPVRDKSPGYVAVSNSFGILSSLFVTQRFAYKAWAKLRLGTDDWLTMAAMVSCVPSIVFNAHVVAANGMGRDTWTLSYENITVFCRYFYIMEVIYFADVALVKLALLYFYLGIFPSAGVRWLLLGTILLVAVFGVVFVAVAVFQCAPVDYYWWKWDGEHQGRCMDINAIAWSNAAISIVVDVWMLGIPMWQLKSLRLDWSKKLGVGIMFSVGTFVTIVSVLRLRALNFSAHTANPTWDFFDVGIWSTVEINVGIICVCMPSLRLLLVRLCPRLSPSPHPYYAHNDAPAGAYHRAASKQQTHAGTTSRVERSRLRPPVNANEIACQKSYDVEFGDKDDQLQLVLADMKSVKSGRGPL</sequence>
<feature type="transmembrane region" description="Helical" evidence="14">
    <location>
        <begin position="284"/>
        <end position="304"/>
    </location>
</feature>
<evidence type="ECO:0000256" key="12">
    <source>
        <dbReference type="ARBA" id="ARBA00023288"/>
    </source>
</evidence>
<dbReference type="AlphaFoldDB" id="A0A8H4PSA5"/>
<evidence type="ECO:0000313" key="19">
    <source>
        <dbReference type="Proteomes" id="UP000557566"/>
    </source>
</evidence>
<feature type="transmembrane region" description="Helical" evidence="14">
    <location>
        <begin position="124"/>
        <end position="148"/>
    </location>
</feature>
<keyword evidence="8 15" id="KW-0732">Signal</keyword>
<evidence type="ECO:0000259" key="16">
    <source>
        <dbReference type="Pfam" id="PF05730"/>
    </source>
</evidence>
<dbReference type="OrthoDB" id="2496787at2759"/>
<evidence type="ECO:0000256" key="10">
    <source>
        <dbReference type="ARBA" id="ARBA00023136"/>
    </source>
</evidence>
<keyword evidence="19" id="KW-1185">Reference proteome</keyword>
<feature type="transmembrane region" description="Helical" evidence="14">
    <location>
        <begin position="249"/>
        <end position="272"/>
    </location>
</feature>
<comment type="caution">
    <text evidence="18">The sequence shown here is derived from an EMBL/GenBank/DDBJ whole genome shotgun (WGS) entry which is preliminary data.</text>
</comment>
<keyword evidence="5" id="KW-0964">Secreted</keyword>
<evidence type="ECO:0000259" key="17">
    <source>
        <dbReference type="Pfam" id="PF20684"/>
    </source>
</evidence>
<evidence type="ECO:0000256" key="8">
    <source>
        <dbReference type="ARBA" id="ARBA00022729"/>
    </source>
</evidence>
<evidence type="ECO:0000256" key="13">
    <source>
        <dbReference type="ARBA" id="ARBA00038359"/>
    </source>
</evidence>
<evidence type="ECO:0000256" key="11">
    <source>
        <dbReference type="ARBA" id="ARBA00023157"/>
    </source>
</evidence>
<dbReference type="PANTHER" id="PTHR33048:SF143">
    <property type="entry name" value="EXTRACELLULAR MEMBRANE PROTEIN CFEM DOMAIN-CONTAINING PROTEIN-RELATED"/>
    <property type="match status" value="1"/>
</dbReference>